<sequence length="218" mass="24440">MRTSRSAGIICRASAFRFVQSRPTLRMIERSRMPSRPFRNRFFRIMQRSLLTLPLVATLLAGCSSVYVPSFIQVYQPDIQQGNIYEEAQIERLREGMPQSQVRAILGTPSLNDIFHQGQRDTYIYYDKRGKEEAFRHTLVIEYDSTGRVASIQRDGMDLAEAPSMNSAELPDEAEAASPSNAPTNPASGPTDDDNPYDLETSDDGQPLPQTPPAQDPL</sequence>
<dbReference type="Pfam" id="PF04355">
    <property type="entry name" value="BamE"/>
    <property type="match status" value="1"/>
</dbReference>
<evidence type="ECO:0000313" key="7">
    <source>
        <dbReference type="EMBL" id="QGT77946.1"/>
    </source>
</evidence>
<dbReference type="KEGG" id="ghl:GM160_03005"/>
<dbReference type="Gene3D" id="3.30.1450.10">
    <property type="match status" value="1"/>
</dbReference>
<gene>
    <name evidence="4 7" type="primary">bamE</name>
    <name evidence="7" type="ORF">GM160_03005</name>
</gene>
<dbReference type="GO" id="GO:0051205">
    <property type="term" value="P:protein insertion into membrane"/>
    <property type="evidence" value="ECO:0007669"/>
    <property type="project" value="UniProtKB-UniRule"/>
</dbReference>
<evidence type="ECO:0000256" key="1">
    <source>
        <dbReference type="ARBA" id="ARBA00022729"/>
    </source>
</evidence>
<evidence type="ECO:0000256" key="3">
    <source>
        <dbReference type="ARBA" id="ARBA00023237"/>
    </source>
</evidence>
<reference evidence="7 8" key="1">
    <citation type="submission" date="2019-11" db="EMBL/GenBank/DDBJ databases">
        <authorList>
            <person name="Zhang J."/>
            <person name="Sun C."/>
        </authorList>
    </citation>
    <scope>NUCLEOTIDE SEQUENCE [LARGE SCALE GENOMIC DNA]</scope>
    <source>
        <strain evidence="8">sp2</strain>
    </source>
</reference>
<evidence type="ECO:0000259" key="6">
    <source>
        <dbReference type="Pfam" id="PF04355"/>
    </source>
</evidence>
<feature type="domain" description="Outer membrane protein assembly factor BamE" evidence="6">
    <location>
        <begin position="82"/>
        <end position="152"/>
    </location>
</feature>
<dbReference type="PANTHER" id="PTHR37482">
    <property type="entry name" value="OUTER MEMBRANE PROTEIN ASSEMBLY FACTOR BAME"/>
    <property type="match status" value="1"/>
</dbReference>
<organism evidence="7 8">
    <name type="scientific">Guyparkeria halophila</name>
    <dbReference type="NCBI Taxonomy" id="47960"/>
    <lineage>
        <taxon>Bacteria</taxon>
        <taxon>Pseudomonadati</taxon>
        <taxon>Pseudomonadota</taxon>
        <taxon>Gammaproteobacteria</taxon>
        <taxon>Chromatiales</taxon>
        <taxon>Thioalkalibacteraceae</taxon>
        <taxon>Guyparkeria</taxon>
    </lineage>
</organism>
<feature type="compositionally biased region" description="Acidic residues" evidence="5">
    <location>
        <begin position="191"/>
        <end position="203"/>
    </location>
</feature>
<dbReference type="GO" id="GO:0030674">
    <property type="term" value="F:protein-macromolecule adaptor activity"/>
    <property type="evidence" value="ECO:0007669"/>
    <property type="project" value="TreeGrafter"/>
</dbReference>
<comment type="subcellular location">
    <subcellularLocation>
        <location evidence="4">Cell outer membrane</location>
    </subcellularLocation>
</comment>
<keyword evidence="2 4" id="KW-0472">Membrane</keyword>
<accession>A0A6I6CU13</accession>
<comment type="function">
    <text evidence="4">Part of the outer membrane protein assembly complex, which is involved in assembly and insertion of beta-barrel proteins into the outer membrane.</text>
</comment>
<comment type="similarity">
    <text evidence="4">Belongs to the BamE family.</text>
</comment>
<evidence type="ECO:0000256" key="5">
    <source>
        <dbReference type="SAM" id="MobiDB-lite"/>
    </source>
</evidence>
<dbReference type="PANTHER" id="PTHR37482:SF1">
    <property type="entry name" value="OUTER MEMBRANE PROTEIN ASSEMBLY FACTOR BAME"/>
    <property type="match status" value="1"/>
</dbReference>
<dbReference type="GO" id="GO:0043165">
    <property type="term" value="P:Gram-negative-bacterium-type cell outer membrane assembly"/>
    <property type="evidence" value="ECO:0007669"/>
    <property type="project" value="UniProtKB-UniRule"/>
</dbReference>
<dbReference type="GO" id="GO:1990063">
    <property type="term" value="C:Bam protein complex"/>
    <property type="evidence" value="ECO:0007669"/>
    <property type="project" value="TreeGrafter"/>
</dbReference>
<name>A0A6I6CU13_9GAMM</name>
<dbReference type="Proteomes" id="UP000427716">
    <property type="component" value="Chromosome"/>
</dbReference>
<feature type="compositionally biased region" description="Low complexity" evidence="5">
    <location>
        <begin position="176"/>
        <end position="188"/>
    </location>
</feature>
<dbReference type="AlphaFoldDB" id="A0A6I6CU13"/>
<proteinExistence type="inferred from homology"/>
<dbReference type="EMBL" id="CP046415">
    <property type="protein sequence ID" value="QGT77946.1"/>
    <property type="molecule type" value="Genomic_DNA"/>
</dbReference>
<protein>
    <recommendedName>
        <fullName evidence="4">Outer membrane protein assembly factor BamE</fullName>
    </recommendedName>
</protein>
<comment type="subunit">
    <text evidence="4">Part of the Bam complex.</text>
</comment>
<evidence type="ECO:0000256" key="4">
    <source>
        <dbReference type="HAMAP-Rule" id="MF_00925"/>
    </source>
</evidence>
<evidence type="ECO:0000256" key="2">
    <source>
        <dbReference type="ARBA" id="ARBA00023136"/>
    </source>
</evidence>
<dbReference type="HAMAP" id="MF_00925">
    <property type="entry name" value="OM_assembly_BamE"/>
    <property type="match status" value="1"/>
</dbReference>
<feature type="compositionally biased region" description="Pro residues" evidence="5">
    <location>
        <begin position="209"/>
        <end position="218"/>
    </location>
</feature>
<keyword evidence="8" id="KW-1185">Reference proteome</keyword>
<feature type="region of interest" description="Disordered" evidence="5">
    <location>
        <begin position="164"/>
        <end position="218"/>
    </location>
</feature>
<dbReference type="InterPro" id="IPR007450">
    <property type="entry name" value="BamE_dom"/>
</dbReference>
<keyword evidence="3 4" id="KW-0998">Cell outer membrane</keyword>
<dbReference type="InterPro" id="IPR037873">
    <property type="entry name" value="BamE-like"/>
</dbReference>
<dbReference type="InterPro" id="IPR026592">
    <property type="entry name" value="BamE"/>
</dbReference>
<keyword evidence="1 4" id="KW-0732">Signal</keyword>
<evidence type="ECO:0000313" key="8">
    <source>
        <dbReference type="Proteomes" id="UP000427716"/>
    </source>
</evidence>